<comment type="caution">
    <text evidence="1">The sequence shown here is derived from an EMBL/GenBank/DDBJ whole genome shotgun (WGS) entry which is preliminary data.</text>
</comment>
<dbReference type="OrthoDB" id="6141491at2759"/>
<dbReference type="EMBL" id="CACRXK020003924">
    <property type="protein sequence ID" value="CAB4000778.1"/>
    <property type="molecule type" value="Genomic_DNA"/>
</dbReference>
<dbReference type="AlphaFoldDB" id="A0A7D9E497"/>
<name>A0A7D9E497_PARCT</name>
<keyword evidence="2" id="KW-1185">Reference proteome</keyword>
<protein>
    <submittedName>
        <fullName evidence="1">Uncharacterized protein</fullName>
    </submittedName>
</protein>
<accession>A0A7D9E497</accession>
<evidence type="ECO:0000313" key="1">
    <source>
        <dbReference type="EMBL" id="CAB4000778.1"/>
    </source>
</evidence>
<proteinExistence type="predicted"/>
<dbReference type="Proteomes" id="UP001152795">
    <property type="component" value="Unassembled WGS sequence"/>
</dbReference>
<organism evidence="1 2">
    <name type="scientific">Paramuricea clavata</name>
    <name type="common">Red gorgonian</name>
    <name type="synonym">Violescent sea-whip</name>
    <dbReference type="NCBI Taxonomy" id="317549"/>
    <lineage>
        <taxon>Eukaryota</taxon>
        <taxon>Metazoa</taxon>
        <taxon>Cnidaria</taxon>
        <taxon>Anthozoa</taxon>
        <taxon>Octocorallia</taxon>
        <taxon>Malacalcyonacea</taxon>
        <taxon>Plexauridae</taxon>
        <taxon>Paramuricea</taxon>
    </lineage>
</organism>
<reference evidence="1" key="1">
    <citation type="submission" date="2020-04" db="EMBL/GenBank/DDBJ databases">
        <authorList>
            <person name="Alioto T."/>
            <person name="Alioto T."/>
            <person name="Gomez Garrido J."/>
        </authorList>
    </citation>
    <scope>NUCLEOTIDE SEQUENCE</scope>
    <source>
        <strain evidence="1">A484AB</strain>
    </source>
</reference>
<gene>
    <name evidence="1" type="ORF">PACLA_8A047859</name>
</gene>
<sequence length="103" mass="11931">MPEFISLHGSQPYIIPKRISQDVVESFFSMQRQACDGTNNMTAYIYGYNVNSMISCSEAKRLLKKQTNTYDVEFREGQKCKDSIPKRSNVHGIFFSNMWPVHL</sequence>
<evidence type="ECO:0000313" key="2">
    <source>
        <dbReference type="Proteomes" id="UP001152795"/>
    </source>
</evidence>